<keyword evidence="3" id="KW-1185">Reference proteome</keyword>
<name>A0A8K0SAH5_9HYPO</name>
<evidence type="ECO:0000313" key="3">
    <source>
        <dbReference type="Proteomes" id="UP000813427"/>
    </source>
</evidence>
<dbReference type="EMBL" id="JAGPXF010000001">
    <property type="protein sequence ID" value="KAH7262862.1"/>
    <property type="molecule type" value="Genomic_DNA"/>
</dbReference>
<protein>
    <submittedName>
        <fullName evidence="2">Uncharacterized protein</fullName>
    </submittedName>
</protein>
<proteinExistence type="predicted"/>
<reference evidence="2" key="1">
    <citation type="journal article" date="2021" name="Nat. Commun.">
        <title>Genetic determinants of endophytism in the Arabidopsis root mycobiome.</title>
        <authorList>
            <person name="Mesny F."/>
            <person name="Miyauchi S."/>
            <person name="Thiergart T."/>
            <person name="Pickel B."/>
            <person name="Atanasova L."/>
            <person name="Karlsson M."/>
            <person name="Huettel B."/>
            <person name="Barry K.W."/>
            <person name="Haridas S."/>
            <person name="Chen C."/>
            <person name="Bauer D."/>
            <person name="Andreopoulos W."/>
            <person name="Pangilinan J."/>
            <person name="LaButti K."/>
            <person name="Riley R."/>
            <person name="Lipzen A."/>
            <person name="Clum A."/>
            <person name="Drula E."/>
            <person name="Henrissat B."/>
            <person name="Kohler A."/>
            <person name="Grigoriev I.V."/>
            <person name="Martin F.M."/>
            <person name="Hacquard S."/>
        </authorList>
    </citation>
    <scope>NUCLEOTIDE SEQUENCE</scope>
    <source>
        <strain evidence="2">MPI-SDFR-AT-0068</strain>
    </source>
</reference>
<dbReference type="Proteomes" id="UP000813427">
    <property type="component" value="Unassembled WGS sequence"/>
</dbReference>
<evidence type="ECO:0000313" key="2">
    <source>
        <dbReference type="EMBL" id="KAH7262862.1"/>
    </source>
</evidence>
<accession>A0A8K0SAH5</accession>
<comment type="caution">
    <text evidence="2">The sequence shown here is derived from an EMBL/GenBank/DDBJ whole genome shotgun (WGS) entry which is preliminary data.</text>
</comment>
<dbReference type="AlphaFoldDB" id="A0A8K0SAH5"/>
<sequence length="168" mass="18741">MAWVPGQMLGEADEQTKAPISVSQEFIHPGDHTDTRSSTSRGHQIHHKRPPGVGAGWGGYDEFYEWQANGRTINKDMVKPGNWENTKTDPLVFTDDDGKVEVALYSSAEIEEIQSRHLAEVMAVPVGAEEAEVEEEEELPVTGKHSPPAPLSYRRVLTSFPVARRHQR</sequence>
<feature type="region of interest" description="Disordered" evidence="1">
    <location>
        <begin position="27"/>
        <end position="54"/>
    </location>
</feature>
<dbReference type="OrthoDB" id="4743586at2759"/>
<gene>
    <name evidence="2" type="ORF">BKA59DRAFT_505883</name>
</gene>
<organism evidence="2 3">
    <name type="scientific">Fusarium tricinctum</name>
    <dbReference type="NCBI Taxonomy" id="61284"/>
    <lineage>
        <taxon>Eukaryota</taxon>
        <taxon>Fungi</taxon>
        <taxon>Dikarya</taxon>
        <taxon>Ascomycota</taxon>
        <taxon>Pezizomycotina</taxon>
        <taxon>Sordariomycetes</taxon>
        <taxon>Hypocreomycetidae</taxon>
        <taxon>Hypocreales</taxon>
        <taxon>Nectriaceae</taxon>
        <taxon>Fusarium</taxon>
        <taxon>Fusarium tricinctum species complex</taxon>
    </lineage>
</organism>
<evidence type="ECO:0000256" key="1">
    <source>
        <dbReference type="SAM" id="MobiDB-lite"/>
    </source>
</evidence>